<organism evidence="1">
    <name type="scientific">Fusarium oxysporum Fo47</name>
    <dbReference type="NCBI Taxonomy" id="660027"/>
    <lineage>
        <taxon>Eukaryota</taxon>
        <taxon>Fungi</taxon>
        <taxon>Dikarya</taxon>
        <taxon>Ascomycota</taxon>
        <taxon>Pezizomycotina</taxon>
        <taxon>Sordariomycetes</taxon>
        <taxon>Hypocreomycetidae</taxon>
        <taxon>Hypocreales</taxon>
        <taxon>Nectriaceae</taxon>
        <taxon>Fusarium</taxon>
        <taxon>Fusarium oxysporum species complex</taxon>
    </lineage>
</organism>
<dbReference type="InterPro" id="IPR011008">
    <property type="entry name" value="Dimeric_a/b-barrel"/>
</dbReference>
<dbReference type="Proteomes" id="UP000030766">
    <property type="component" value="Unassembled WGS sequence"/>
</dbReference>
<dbReference type="SMART" id="SM00886">
    <property type="entry name" value="Dabb"/>
    <property type="match status" value="1"/>
</dbReference>
<dbReference type="HOGENOM" id="CLU_080664_2_1_1"/>
<proteinExistence type="predicted"/>
<dbReference type="PROSITE" id="PS51502">
    <property type="entry name" value="S_R_A_B_BARREL"/>
    <property type="match status" value="1"/>
</dbReference>
<dbReference type="SUPFAM" id="SSF54909">
    <property type="entry name" value="Dimeric alpha+beta barrel"/>
    <property type="match status" value="1"/>
</dbReference>
<accession>W9JEN7</accession>
<evidence type="ECO:0000313" key="1">
    <source>
        <dbReference type="EMBL" id="EWZ27943.1"/>
    </source>
</evidence>
<dbReference type="VEuPathDB" id="FungiDB:FOZG_18359"/>
<dbReference type="Gene3D" id="3.30.70.100">
    <property type="match status" value="1"/>
</dbReference>
<name>W9JEN7_FUSOX</name>
<gene>
    <name evidence="1" type="ORF">FOZG_18359</name>
</gene>
<reference evidence="1" key="2">
    <citation type="submission" date="2014-02" db="EMBL/GenBank/DDBJ databases">
        <title>Annotation of the Genome Sequence of Fusarium oxysporum Fo47.</title>
        <authorList>
            <consortium name="The Broad Institute Genomics Platform"/>
            <person name="Ma L.-J."/>
            <person name="Corby-Kistler H."/>
            <person name="Broz K."/>
            <person name="Gale L.R."/>
            <person name="Jonkers W."/>
            <person name="O'Donnell K."/>
            <person name="Ploetz R."/>
            <person name="Steinberg C."/>
            <person name="Schwartz D.C."/>
            <person name="VanEtten H."/>
            <person name="Zhou S."/>
            <person name="Young S.K."/>
            <person name="Zeng Q."/>
            <person name="Gargeya S."/>
            <person name="Fitzgerald M."/>
            <person name="Abouelleil A."/>
            <person name="Alvarado L."/>
            <person name="Chapman S.B."/>
            <person name="Gainer-Dewar J."/>
            <person name="Goldberg J."/>
            <person name="Griggs A."/>
            <person name="Gujja S."/>
            <person name="Hansen M."/>
            <person name="Howarth C."/>
            <person name="Imamovic A."/>
            <person name="Ireland A."/>
            <person name="Larimer J."/>
            <person name="McCowan C."/>
            <person name="Murphy C."/>
            <person name="Pearson M."/>
            <person name="Poon T.W."/>
            <person name="Priest M."/>
            <person name="Roberts A."/>
            <person name="Saif S."/>
            <person name="Shea T."/>
            <person name="Sykes S."/>
            <person name="Wortman J."/>
            <person name="Nusbaum C."/>
            <person name="Birren B."/>
        </authorList>
    </citation>
    <scope>NUCLEOTIDE SEQUENCE</scope>
    <source>
        <strain evidence="1">Fo47</strain>
    </source>
</reference>
<dbReference type="InterPro" id="IPR013097">
    <property type="entry name" value="Dabb"/>
</dbReference>
<protein>
    <submittedName>
        <fullName evidence="1">Uncharacterized protein</fullName>
    </submittedName>
</protein>
<sequence length="84" mass="9707">MFRLKGECIYPDTRRPYILSPRGGHDNSVEGRENGITHVFVVEFANTEDRDYYTFNEPAHLKFIESLDGIAMQVMVVDFSDNSF</sequence>
<reference evidence="1" key="1">
    <citation type="submission" date="2011-06" db="EMBL/GenBank/DDBJ databases">
        <title>The Genome Sequence of Fusarium oxysporum Fo47.</title>
        <authorList>
            <consortium name="The Broad Institute Genome Sequencing Platform"/>
            <person name="Ma L.-J."/>
            <person name="Gale L.R."/>
            <person name="Schwartz D.C."/>
            <person name="Zhou S."/>
            <person name="Corby-Kistler H."/>
            <person name="Young S.K."/>
            <person name="Zeng Q."/>
            <person name="Gargeya S."/>
            <person name="Fitzgerald M."/>
            <person name="Haas B."/>
            <person name="Abouelleil A."/>
            <person name="Alvarado L."/>
            <person name="Arachchi H.M."/>
            <person name="Berlin A."/>
            <person name="Brown A."/>
            <person name="Chapman S.B."/>
            <person name="Chen Z."/>
            <person name="Dunbar C."/>
            <person name="Freedman E."/>
            <person name="Gearin G."/>
            <person name="Gellesch M."/>
            <person name="Goldberg J."/>
            <person name="Griggs A."/>
            <person name="Gujja S."/>
            <person name="Heiman D."/>
            <person name="Howarth C."/>
            <person name="Larson L."/>
            <person name="Lui A."/>
            <person name="MacDonald P.J.P."/>
            <person name="Mehta T."/>
            <person name="Montmayeur A."/>
            <person name="Murphy C."/>
            <person name="Neiman D."/>
            <person name="Pearson M."/>
            <person name="Priest M."/>
            <person name="Roberts A."/>
            <person name="Saif S."/>
            <person name="Shea T."/>
            <person name="Shenoy N."/>
            <person name="Sisk P."/>
            <person name="Stolte C."/>
            <person name="Sykes S."/>
            <person name="Wortman J."/>
            <person name="Nusbaum C."/>
            <person name="Birren B."/>
        </authorList>
    </citation>
    <scope>NUCLEOTIDE SEQUENCE [LARGE SCALE GENOMIC DNA]</scope>
    <source>
        <strain evidence="1">Fo47</strain>
    </source>
</reference>
<dbReference type="Pfam" id="PF07876">
    <property type="entry name" value="Dabb"/>
    <property type="match status" value="1"/>
</dbReference>
<dbReference type="AlphaFoldDB" id="W9JEN7"/>
<dbReference type="EMBL" id="KI981477">
    <property type="protein sequence ID" value="EWZ27943.1"/>
    <property type="molecule type" value="Genomic_DNA"/>
</dbReference>